<dbReference type="PANTHER" id="PTHR46577:SF1">
    <property type="entry name" value="HTH-TYPE TRANSCRIPTIONAL REGULATORY PROTEIN GABR"/>
    <property type="match status" value="1"/>
</dbReference>
<keyword evidence="2" id="KW-0663">Pyridoxal phosphate</keyword>
<dbReference type="SMART" id="SM00345">
    <property type="entry name" value="HTH_GNTR"/>
    <property type="match status" value="1"/>
</dbReference>
<dbReference type="InterPro" id="IPR036390">
    <property type="entry name" value="WH_DNA-bd_sf"/>
</dbReference>
<dbReference type="InterPro" id="IPR000524">
    <property type="entry name" value="Tscrpt_reg_HTH_GntR"/>
</dbReference>
<dbReference type="GO" id="GO:0003677">
    <property type="term" value="F:DNA binding"/>
    <property type="evidence" value="ECO:0007669"/>
    <property type="project" value="UniProtKB-KW"/>
</dbReference>
<gene>
    <name evidence="7" type="ORF">FRZ44_41110</name>
</gene>
<dbReference type="Pfam" id="PF00392">
    <property type="entry name" value="GntR"/>
    <property type="match status" value="1"/>
</dbReference>
<dbReference type="InterPro" id="IPR015421">
    <property type="entry name" value="PyrdxlP-dep_Trfase_major"/>
</dbReference>
<keyword evidence="4" id="KW-0238">DNA-binding</keyword>
<sequence>MPAINEYNPLEFFVNVWIVIMTMWSPELTGRTGPRYIAIADALASDIEAGRLGAGDQLPTHRALADSLGVTVGTITRAYAEAARRGLVGGEVGRGTYVRGQPDRGNALFAMSRKAEHRPNTPLIADMRHNFAPRLAQDDSINRAMTAIAAENIEALLAYQTHEGMREHRAAGAEWVAMGGVAAEPERLLVTCGGQHGTAVAFNTLLEPGDTLLTEALTYPGVRTLARMQRLRIQGVAMDSEGLIPEAFEAACRQGSPRALYCMPTMQNPTGTMMPVERRRRIADIAERHGVAIIEDDVYGYLIDNAPPPLSTFAPTQGYYLTSLSKCIAPGLRIGYLVVPSGQSDRFLPAMQATVWMASPILAEIARRLIADGSAHRMAEARRQEARARQNLARHALGALGWRANPVGLHGWLRLSDPWRADDFAIAAAAKGAPVTPIGAFAVTRTKEQAVRICLGAASDRACLARALGELAGLLVAAPEPYLSVV</sequence>
<evidence type="ECO:0000313" key="7">
    <source>
        <dbReference type="EMBL" id="QEX18800.1"/>
    </source>
</evidence>
<dbReference type="CDD" id="cd00609">
    <property type="entry name" value="AAT_like"/>
    <property type="match status" value="1"/>
</dbReference>
<dbReference type="AlphaFoldDB" id="A0A5J6MRZ3"/>
<dbReference type="Proteomes" id="UP000326202">
    <property type="component" value="Chromosome"/>
</dbReference>
<dbReference type="CDD" id="cd07377">
    <property type="entry name" value="WHTH_GntR"/>
    <property type="match status" value="1"/>
</dbReference>
<dbReference type="Gene3D" id="1.10.10.10">
    <property type="entry name" value="Winged helix-like DNA-binding domain superfamily/Winged helix DNA-binding domain"/>
    <property type="match status" value="1"/>
</dbReference>
<feature type="domain" description="HTH gntR-type" evidence="6">
    <location>
        <begin position="33"/>
        <end position="101"/>
    </location>
</feature>
<protein>
    <submittedName>
        <fullName evidence="7">Putative HTH-type transcriptional regulator</fullName>
    </submittedName>
</protein>
<keyword evidence="8" id="KW-1185">Reference proteome</keyword>
<evidence type="ECO:0000256" key="5">
    <source>
        <dbReference type="ARBA" id="ARBA00023163"/>
    </source>
</evidence>
<dbReference type="InterPro" id="IPR004839">
    <property type="entry name" value="Aminotransferase_I/II_large"/>
</dbReference>
<reference evidence="7 8" key="1">
    <citation type="submission" date="2019-08" db="EMBL/GenBank/DDBJ databases">
        <title>Hyperibacter terrae gen. nov., sp. nov. and Hyperibacter viscosus sp. nov., two new members in the family Rhodospirillaceae isolated from the rhizosphere of Hypericum perforatum.</title>
        <authorList>
            <person name="Noviana Z."/>
        </authorList>
    </citation>
    <scope>NUCLEOTIDE SEQUENCE [LARGE SCALE GENOMIC DNA]</scope>
    <source>
        <strain evidence="7 8">R5913</strain>
    </source>
</reference>
<dbReference type="PROSITE" id="PS50949">
    <property type="entry name" value="HTH_GNTR"/>
    <property type="match status" value="1"/>
</dbReference>
<keyword evidence="3" id="KW-0805">Transcription regulation</keyword>
<organism evidence="7 8">
    <name type="scientific">Hypericibacter terrae</name>
    <dbReference type="NCBI Taxonomy" id="2602015"/>
    <lineage>
        <taxon>Bacteria</taxon>
        <taxon>Pseudomonadati</taxon>
        <taxon>Pseudomonadota</taxon>
        <taxon>Alphaproteobacteria</taxon>
        <taxon>Rhodospirillales</taxon>
        <taxon>Dongiaceae</taxon>
        <taxon>Hypericibacter</taxon>
    </lineage>
</organism>
<dbReference type="SUPFAM" id="SSF46785">
    <property type="entry name" value="Winged helix' DNA-binding domain"/>
    <property type="match status" value="1"/>
</dbReference>
<comment type="similarity">
    <text evidence="1">In the C-terminal section; belongs to the class-I pyridoxal-phosphate-dependent aminotransferase family.</text>
</comment>
<dbReference type="SUPFAM" id="SSF53383">
    <property type="entry name" value="PLP-dependent transferases"/>
    <property type="match status" value="1"/>
</dbReference>
<accession>A0A5J6MRZ3</accession>
<keyword evidence="5" id="KW-0804">Transcription</keyword>
<evidence type="ECO:0000313" key="8">
    <source>
        <dbReference type="Proteomes" id="UP000326202"/>
    </source>
</evidence>
<dbReference type="EMBL" id="CP042906">
    <property type="protein sequence ID" value="QEX18800.1"/>
    <property type="molecule type" value="Genomic_DNA"/>
</dbReference>
<proteinExistence type="inferred from homology"/>
<evidence type="ECO:0000256" key="2">
    <source>
        <dbReference type="ARBA" id="ARBA00022898"/>
    </source>
</evidence>
<name>A0A5J6MRZ3_9PROT</name>
<dbReference type="InterPro" id="IPR036388">
    <property type="entry name" value="WH-like_DNA-bd_sf"/>
</dbReference>
<evidence type="ECO:0000256" key="4">
    <source>
        <dbReference type="ARBA" id="ARBA00023125"/>
    </source>
</evidence>
<evidence type="ECO:0000256" key="1">
    <source>
        <dbReference type="ARBA" id="ARBA00005384"/>
    </source>
</evidence>
<evidence type="ECO:0000256" key="3">
    <source>
        <dbReference type="ARBA" id="ARBA00023015"/>
    </source>
</evidence>
<dbReference type="GO" id="GO:0003700">
    <property type="term" value="F:DNA-binding transcription factor activity"/>
    <property type="evidence" value="ECO:0007669"/>
    <property type="project" value="InterPro"/>
</dbReference>
<dbReference type="Pfam" id="PF00155">
    <property type="entry name" value="Aminotran_1_2"/>
    <property type="match status" value="1"/>
</dbReference>
<dbReference type="InterPro" id="IPR051446">
    <property type="entry name" value="HTH_trans_reg/aminotransferase"/>
</dbReference>
<evidence type="ECO:0000259" key="6">
    <source>
        <dbReference type="PROSITE" id="PS50949"/>
    </source>
</evidence>
<dbReference type="KEGG" id="htq:FRZ44_41110"/>
<dbReference type="InterPro" id="IPR015424">
    <property type="entry name" value="PyrdxlP-dep_Trfase"/>
</dbReference>
<dbReference type="PANTHER" id="PTHR46577">
    <property type="entry name" value="HTH-TYPE TRANSCRIPTIONAL REGULATORY PROTEIN GABR"/>
    <property type="match status" value="1"/>
</dbReference>
<dbReference type="Gene3D" id="3.40.640.10">
    <property type="entry name" value="Type I PLP-dependent aspartate aminotransferase-like (Major domain)"/>
    <property type="match status" value="1"/>
</dbReference>
<dbReference type="GO" id="GO:0030170">
    <property type="term" value="F:pyridoxal phosphate binding"/>
    <property type="evidence" value="ECO:0007669"/>
    <property type="project" value="InterPro"/>
</dbReference>